<feature type="compositionally biased region" description="Polar residues" evidence="1">
    <location>
        <begin position="623"/>
        <end position="632"/>
    </location>
</feature>
<feature type="region of interest" description="Disordered" evidence="1">
    <location>
        <begin position="33"/>
        <end position="59"/>
    </location>
</feature>
<name>A0AAV9V161_9PEZI</name>
<dbReference type="Proteomes" id="UP001373714">
    <property type="component" value="Unassembled WGS sequence"/>
</dbReference>
<dbReference type="EMBL" id="JAVHNS010000006">
    <property type="protein sequence ID" value="KAK6352213.1"/>
    <property type="molecule type" value="Genomic_DNA"/>
</dbReference>
<feature type="compositionally biased region" description="Acidic residues" evidence="1">
    <location>
        <begin position="258"/>
        <end position="268"/>
    </location>
</feature>
<keyword evidence="3" id="KW-1185">Reference proteome</keyword>
<reference evidence="2 3" key="1">
    <citation type="submission" date="2019-10" db="EMBL/GenBank/DDBJ databases">
        <authorList>
            <person name="Palmer J.M."/>
        </authorList>
    </citation>
    <scope>NUCLEOTIDE SEQUENCE [LARGE SCALE GENOMIC DNA]</scope>
    <source>
        <strain evidence="2 3">TWF730</strain>
    </source>
</reference>
<comment type="caution">
    <text evidence="2">The sequence shown here is derived from an EMBL/GenBank/DDBJ whole genome shotgun (WGS) entry which is preliminary data.</text>
</comment>
<evidence type="ECO:0000313" key="2">
    <source>
        <dbReference type="EMBL" id="KAK6352213.1"/>
    </source>
</evidence>
<proteinExistence type="predicted"/>
<feature type="compositionally biased region" description="Polar residues" evidence="1">
    <location>
        <begin position="101"/>
        <end position="115"/>
    </location>
</feature>
<protein>
    <submittedName>
        <fullName evidence="2">Uncharacterized protein</fullName>
    </submittedName>
</protein>
<feature type="region of interest" description="Disordered" evidence="1">
    <location>
        <begin position="88"/>
        <end position="120"/>
    </location>
</feature>
<evidence type="ECO:0000256" key="1">
    <source>
        <dbReference type="SAM" id="MobiDB-lite"/>
    </source>
</evidence>
<feature type="region of interest" description="Disordered" evidence="1">
    <location>
        <begin position="608"/>
        <end position="659"/>
    </location>
</feature>
<evidence type="ECO:0000313" key="3">
    <source>
        <dbReference type="Proteomes" id="UP001373714"/>
    </source>
</evidence>
<accession>A0AAV9V161</accession>
<gene>
    <name evidence="2" type="ORF">TWF730_009043</name>
</gene>
<organism evidence="2 3">
    <name type="scientific">Orbilia blumenaviensis</name>
    <dbReference type="NCBI Taxonomy" id="1796055"/>
    <lineage>
        <taxon>Eukaryota</taxon>
        <taxon>Fungi</taxon>
        <taxon>Dikarya</taxon>
        <taxon>Ascomycota</taxon>
        <taxon>Pezizomycotina</taxon>
        <taxon>Orbiliomycetes</taxon>
        <taxon>Orbiliales</taxon>
        <taxon>Orbiliaceae</taxon>
        <taxon>Orbilia</taxon>
    </lineage>
</organism>
<feature type="compositionally biased region" description="Basic and acidic residues" evidence="1">
    <location>
        <begin position="639"/>
        <end position="659"/>
    </location>
</feature>
<dbReference type="AlphaFoldDB" id="A0AAV9V161"/>
<sequence>MPQKKSISAPKSKLDKAASDIQVDFPRMTRAMSLSQPNINSAAPGREVVSPDDSQLQEPQIIDLENNVVESILDSNLPAEEILPAIPNPAVTHKDKGPAPRNNSPLTQPSQSNTPRKSKVTKLPYDQIKLPPGFSSIQFVSFVPYKMRSKTFKKFVERYDWDNLSLADQRSELKSFVEEMFSRKLYYDADFDGCWLLDPLAPFNERDYGRVELDETTLLVLLSSGRYFIEELSKLDDSLDSDASIVYPSSKRGFNSQEYDDPDLDDADLTGVDLSGGLNTSGPGSQAGDENDEGREEDENDEGREEDEDNDEAADEEFSSTKVLALKGRDGFKSMAMHLSGMEKKFQNVFSSIKDIQEIADTNSEAIHHAHKAVSAIQDIVGKHEKEIVELRSQNNAPDISRLRSPIDYSLQVRVYNWKEKDSSNPKQDALNLLKMIGFSAPCRAWRIGVIRQDSIRHLIIQFESNVKRVEAVDKFRDFMKDKESTVNMRPNLPPERINFRKKSLELKNKFHALDDFIQVRGHNLVLCNTDGKFIRVLKHEEIPFVGPSPNASESISIPFVTKNKGQQPPKTVAQQKDKLSKDVDLDLATKLGRKILEEMKSKEVVGAVSKGSKEIGEMPKSQKFTNKGSNKNSKRKASGPEDIMKEFGIVDKAKKNKA</sequence>
<feature type="compositionally biased region" description="Acidic residues" evidence="1">
    <location>
        <begin position="289"/>
        <end position="318"/>
    </location>
</feature>
<feature type="region of interest" description="Disordered" evidence="1">
    <location>
        <begin position="250"/>
        <end position="320"/>
    </location>
</feature>